<feature type="transmembrane region" description="Helical" evidence="5">
    <location>
        <begin position="83"/>
        <end position="102"/>
    </location>
</feature>
<dbReference type="GO" id="GO:0006654">
    <property type="term" value="P:phosphatidic acid biosynthetic process"/>
    <property type="evidence" value="ECO:0007669"/>
    <property type="project" value="TreeGrafter"/>
</dbReference>
<dbReference type="SUPFAM" id="SSF51735">
    <property type="entry name" value="NAD(P)-binding Rossmann-fold domains"/>
    <property type="match status" value="1"/>
</dbReference>
<reference evidence="7" key="1">
    <citation type="submission" date="2016-03" db="EMBL/GenBank/DDBJ databases">
        <authorList>
            <person name="Ploux O."/>
        </authorList>
    </citation>
    <scope>NUCLEOTIDE SEQUENCE [LARGE SCALE GENOMIC DNA]</scope>
    <source>
        <strain evidence="7">UK7</strain>
    </source>
</reference>
<dbReference type="EMBL" id="FJUW01000023">
    <property type="protein sequence ID" value="CZT02000.1"/>
    <property type="molecule type" value="Genomic_DNA"/>
</dbReference>
<evidence type="ECO:0000256" key="1">
    <source>
        <dbReference type="ARBA" id="ARBA00006484"/>
    </source>
</evidence>
<keyword evidence="5" id="KW-1133">Transmembrane helix</keyword>
<protein>
    <submittedName>
        <fullName evidence="6">Related to 1-acyldihydroxyacetone-phosphate reductase</fullName>
    </submittedName>
</protein>
<dbReference type="FunFam" id="3.40.50.720:FF:000261">
    <property type="entry name" value="NADPH-dependent 1-acyldihydroxyacetone phosphate reductase"/>
    <property type="match status" value="1"/>
</dbReference>
<dbReference type="GO" id="GO:0000140">
    <property type="term" value="F:acylglycerone-phosphate reductase (NADP+) activity"/>
    <property type="evidence" value="ECO:0007669"/>
    <property type="project" value="TreeGrafter"/>
</dbReference>
<dbReference type="PANTHER" id="PTHR44169">
    <property type="entry name" value="NADPH-DEPENDENT 1-ACYLDIHYDROXYACETONE PHOSPHATE REDUCTASE"/>
    <property type="match status" value="1"/>
</dbReference>
<comment type="similarity">
    <text evidence="1 4">Belongs to the short-chain dehydrogenases/reductases (SDR) family.</text>
</comment>
<keyword evidence="3" id="KW-0560">Oxidoreductase</keyword>
<keyword evidence="5" id="KW-0812">Transmembrane</keyword>
<dbReference type="Pfam" id="PF00106">
    <property type="entry name" value="adh_short"/>
    <property type="match status" value="1"/>
</dbReference>
<dbReference type="GO" id="GO:0019433">
    <property type="term" value="P:triglyceride catabolic process"/>
    <property type="evidence" value="ECO:0007669"/>
    <property type="project" value="TreeGrafter"/>
</dbReference>
<proteinExistence type="inferred from homology"/>
<dbReference type="CDD" id="cd05374">
    <property type="entry name" value="17beta-HSD-like_SDR_c"/>
    <property type="match status" value="1"/>
</dbReference>
<dbReference type="PRINTS" id="PR00081">
    <property type="entry name" value="GDHRDH"/>
</dbReference>
<dbReference type="InterPro" id="IPR020904">
    <property type="entry name" value="Sc_DH/Rdtase_CS"/>
</dbReference>
<feature type="transmembrane region" description="Helical" evidence="5">
    <location>
        <begin position="146"/>
        <end position="165"/>
    </location>
</feature>
<dbReference type="InterPro" id="IPR002347">
    <property type="entry name" value="SDR_fam"/>
</dbReference>
<evidence type="ECO:0000313" key="7">
    <source>
        <dbReference type="Proteomes" id="UP000178129"/>
    </source>
</evidence>
<feature type="transmembrane region" description="Helical" evidence="5">
    <location>
        <begin position="265"/>
        <end position="289"/>
    </location>
</feature>
<dbReference type="InParanoid" id="A0A1E1KY06"/>
<dbReference type="GO" id="GO:0004806">
    <property type="term" value="F:triacylglycerol lipase activity"/>
    <property type="evidence" value="ECO:0007669"/>
    <property type="project" value="TreeGrafter"/>
</dbReference>
<dbReference type="AlphaFoldDB" id="A0A1E1KY06"/>
<dbReference type="PANTHER" id="PTHR44169:SF6">
    <property type="entry name" value="NADPH-DEPENDENT 1-ACYLDIHYDROXYACETONE PHOSPHATE REDUCTASE"/>
    <property type="match status" value="1"/>
</dbReference>
<evidence type="ECO:0000256" key="4">
    <source>
        <dbReference type="RuleBase" id="RU000363"/>
    </source>
</evidence>
<organism evidence="6 7">
    <name type="scientific">Rhynchosporium graminicola</name>
    <dbReference type="NCBI Taxonomy" id="2792576"/>
    <lineage>
        <taxon>Eukaryota</taxon>
        <taxon>Fungi</taxon>
        <taxon>Dikarya</taxon>
        <taxon>Ascomycota</taxon>
        <taxon>Pezizomycotina</taxon>
        <taxon>Leotiomycetes</taxon>
        <taxon>Helotiales</taxon>
        <taxon>Ploettnerulaceae</taxon>
        <taxon>Rhynchosporium</taxon>
    </lineage>
</organism>
<dbReference type="Gene3D" id="3.40.50.720">
    <property type="entry name" value="NAD(P)-binding Rossmann-like Domain"/>
    <property type="match status" value="1"/>
</dbReference>
<dbReference type="GO" id="GO:0005783">
    <property type="term" value="C:endoplasmic reticulum"/>
    <property type="evidence" value="ECO:0007669"/>
    <property type="project" value="TreeGrafter"/>
</dbReference>
<evidence type="ECO:0000256" key="3">
    <source>
        <dbReference type="ARBA" id="ARBA00023002"/>
    </source>
</evidence>
<evidence type="ECO:0000256" key="2">
    <source>
        <dbReference type="ARBA" id="ARBA00022857"/>
    </source>
</evidence>
<dbReference type="STRING" id="914237.A0A1E1KY06"/>
<dbReference type="Proteomes" id="UP000178129">
    <property type="component" value="Unassembled WGS sequence"/>
</dbReference>
<dbReference type="GO" id="GO:0005811">
    <property type="term" value="C:lipid droplet"/>
    <property type="evidence" value="ECO:0007669"/>
    <property type="project" value="TreeGrafter"/>
</dbReference>
<evidence type="ECO:0000256" key="5">
    <source>
        <dbReference type="SAM" id="Phobius"/>
    </source>
</evidence>
<gene>
    <name evidence="6" type="ORF">RCO7_05483</name>
</gene>
<evidence type="ECO:0000313" key="6">
    <source>
        <dbReference type="EMBL" id="CZT02000.1"/>
    </source>
</evidence>
<dbReference type="PROSITE" id="PS00061">
    <property type="entry name" value="ADH_SHORT"/>
    <property type="match status" value="1"/>
</dbReference>
<keyword evidence="7" id="KW-1185">Reference proteome</keyword>
<name>A0A1E1KY06_9HELO</name>
<keyword evidence="5" id="KW-0472">Membrane</keyword>
<keyword evidence="2" id="KW-0521">NADP</keyword>
<comment type="caution">
    <text evidence="6">The sequence shown here is derived from an EMBL/GenBank/DDBJ whole genome shotgun (WGS) entry which is preliminary data.</text>
</comment>
<dbReference type="InterPro" id="IPR036291">
    <property type="entry name" value="NAD(P)-bd_dom_sf"/>
</dbReference>
<sequence>MSVKQARKSVLITGCSPGGIGHALAREFHAKGLHVIATARTKEAIQDLEDMGMSTLALDVTSKEGIAEARVQVEKLTGGRLDVLVNNALVFLFPFLFVGGFVGRNCTLPATEVDLDDARACFETNFFAVIALTQSFIPLLIASKGLILNIGSVAAIVPYVFGSVYNASKAALHAYSQTLRLELEPYDVNVLVVITGGVQSRIARTDRVLVSDSLYLEIKGDFERRVKHSQDGAMGNEEYARGVVREALKGKATMKKWYWRGNKSWLVWFVSTWLGSWAFDWILPGMFGLRKLKGIVRARARARGR</sequence>
<accession>A0A1E1KY06</accession>
<dbReference type="FunCoup" id="A0A1E1KY06">
    <property type="interactions" value="267"/>
</dbReference>
<dbReference type="PRINTS" id="PR00080">
    <property type="entry name" value="SDRFAMILY"/>
</dbReference>